<dbReference type="GO" id="GO:0008194">
    <property type="term" value="F:UDP-glycosyltransferase activity"/>
    <property type="evidence" value="ECO:0007669"/>
    <property type="project" value="InterPro"/>
</dbReference>
<dbReference type="InterPro" id="IPR050271">
    <property type="entry name" value="UDP-glycosyltransferase"/>
</dbReference>
<dbReference type="GeneID" id="117573786"/>
<dbReference type="AlphaFoldDB" id="A0A6P8XJU7"/>
<keyword evidence="4" id="KW-0472">Membrane</keyword>
<evidence type="ECO:0000256" key="3">
    <source>
        <dbReference type="ARBA" id="ARBA00022679"/>
    </source>
</evidence>
<evidence type="ECO:0000313" key="7">
    <source>
        <dbReference type="RefSeq" id="XP_034113083.1"/>
    </source>
</evidence>
<gene>
    <name evidence="7" type="primary">LOC117573786</name>
</gene>
<organism evidence="6 7">
    <name type="scientific">Drosophila albomicans</name>
    <name type="common">Fruit fly</name>
    <dbReference type="NCBI Taxonomy" id="7291"/>
    <lineage>
        <taxon>Eukaryota</taxon>
        <taxon>Metazoa</taxon>
        <taxon>Ecdysozoa</taxon>
        <taxon>Arthropoda</taxon>
        <taxon>Hexapoda</taxon>
        <taxon>Insecta</taxon>
        <taxon>Pterygota</taxon>
        <taxon>Neoptera</taxon>
        <taxon>Endopterygota</taxon>
        <taxon>Diptera</taxon>
        <taxon>Brachycera</taxon>
        <taxon>Muscomorpha</taxon>
        <taxon>Ephydroidea</taxon>
        <taxon>Drosophilidae</taxon>
        <taxon>Drosophila</taxon>
    </lineage>
</organism>
<keyword evidence="2" id="KW-0328">Glycosyltransferase</keyword>
<evidence type="ECO:0000256" key="2">
    <source>
        <dbReference type="ARBA" id="ARBA00022676"/>
    </source>
</evidence>
<dbReference type="PANTHER" id="PTHR48043">
    <property type="entry name" value="EG:EG0003.4 PROTEIN-RELATED"/>
    <property type="match status" value="1"/>
</dbReference>
<protein>
    <submittedName>
        <fullName evidence="7">UDP-glycosyltransferase UGT4-like</fullName>
    </submittedName>
</protein>
<sequence>MKTARVAIALFAIFLCTRRTQSENILGIFSYTFSTPYKVVKPYIQSLVNNGHNVTIISSINFLPDIENVRHIRVAALDRFIEHTLSFDYIEWSNSKWKESVMFSSFCYNSSHSILSDSGVQSLLQDKSEHFDMIVLEPTNSDALIGFADHFNASLVGLSTYGSSWLTDHLAGNSAPSIYRPIQPMGYSHSDSLMDRWNNWFYIAEEWMIDRLIILPGQLKLFTHFFQLPSSRFFERRTSYSLMIINQHFSLSRVRSNVPNIIEVAGLHMAEPSEPLEPELLDFVNGAEHGVIYFSMGMEILNKFLPKNMEEKMLQTFAQLKQRVVWKHEKLTMLNKSDNIYLSPMTSQRQLLEHPNMKLFITHGGLLSTIESVYSGVPMLGLPIYFDQFDNVECMVKMGLARKLDINTLTEEQLMNNIQELLQNPIYALKAKEMSKRFRDQPTSPIETAIWWTEYVLRHKGAPHMRMRDQDMAFFPYYKLNIFSILFCRIGFSAILVLLICVIVGNFILKEFLRIAEEPPLLFYTSI</sequence>
<feature type="transmembrane region" description="Helical" evidence="4">
    <location>
        <begin position="482"/>
        <end position="509"/>
    </location>
</feature>
<feature type="chain" id="PRO_5027909874" evidence="5">
    <location>
        <begin position="23"/>
        <end position="527"/>
    </location>
</feature>
<keyword evidence="4" id="KW-0812">Transmembrane</keyword>
<dbReference type="InterPro" id="IPR002213">
    <property type="entry name" value="UDP_glucos_trans"/>
</dbReference>
<evidence type="ECO:0000313" key="6">
    <source>
        <dbReference type="Proteomes" id="UP000515160"/>
    </source>
</evidence>
<keyword evidence="5" id="KW-0732">Signal</keyword>
<reference evidence="7" key="1">
    <citation type="submission" date="2025-08" db="UniProtKB">
        <authorList>
            <consortium name="RefSeq"/>
        </authorList>
    </citation>
    <scope>IDENTIFICATION</scope>
    <source>
        <strain evidence="7">15112-1751.03</strain>
        <tissue evidence="7">Whole Adult</tissue>
    </source>
</reference>
<dbReference type="OrthoDB" id="5835829at2759"/>
<keyword evidence="4" id="KW-1133">Transmembrane helix</keyword>
<dbReference type="Gene3D" id="3.40.50.2000">
    <property type="entry name" value="Glycogen Phosphorylase B"/>
    <property type="match status" value="1"/>
</dbReference>
<proteinExistence type="inferred from homology"/>
<dbReference type="RefSeq" id="XP_034113083.1">
    <property type="nucleotide sequence ID" value="XM_034257192.2"/>
</dbReference>
<dbReference type="Pfam" id="PF00201">
    <property type="entry name" value="UDPGT"/>
    <property type="match status" value="1"/>
</dbReference>
<evidence type="ECO:0000256" key="4">
    <source>
        <dbReference type="SAM" id="Phobius"/>
    </source>
</evidence>
<dbReference type="PANTHER" id="PTHR48043:SF145">
    <property type="entry name" value="FI06409P-RELATED"/>
    <property type="match status" value="1"/>
</dbReference>
<name>A0A6P8XJU7_DROAB</name>
<evidence type="ECO:0000256" key="1">
    <source>
        <dbReference type="ARBA" id="ARBA00009995"/>
    </source>
</evidence>
<dbReference type="SUPFAM" id="SSF53756">
    <property type="entry name" value="UDP-Glycosyltransferase/glycogen phosphorylase"/>
    <property type="match status" value="1"/>
</dbReference>
<keyword evidence="6" id="KW-1185">Reference proteome</keyword>
<feature type="signal peptide" evidence="5">
    <location>
        <begin position="1"/>
        <end position="22"/>
    </location>
</feature>
<keyword evidence="3" id="KW-0808">Transferase</keyword>
<dbReference type="FunFam" id="3.40.50.2000:FF:000021">
    <property type="entry name" value="UDP-glucuronosyltransferase"/>
    <property type="match status" value="1"/>
</dbReference>
<comment type="similarity">
    <text evidence="1">Belongs to the UDP-glycosyltransferase family.</text>
</comment>
<evidence type="ECO:0000256" key="5">
    <source>
        <dbReference type="SAM" id="SignalP"/>
    </source>
</evidence>
<dbReference type="Proteomes" id="UP000515160">
    <property type="component" value="Chromosome 2R"/>
</dbReference>
<accession>A0A6P8XJU7</accession>
<dbReference type="CDD" id="cd03784">
    <property type="entry name" value="GT1_Gtf-like"/>
    <property type="match status" value="1"/>
</dbReference>